<accession>A0A8B6EXU8</accession>
<protein>
    <submittedName>
        <fullName evidence="2">Uncharacterized protein</fullName>
    </submittedName>
</protein>
<dbReference type="AlphaFoldDB" id="A0A8B6EXU8"/>
<dbReference type="Proteomes" id="UP000596742">
    <property type="component" value="Unassembled WGS sequence"/>
</dbReference>
<sequence>MDSAYNESNEKTYIPKQYRNNSSYKVGIIISCLIFCCTLIAICVSISTIHRNTVQNVELDKTQENAYYIWMSSHVINETEAMRNGQRKIPYIMVSSKEAVVIFITL</sequence>
<keyword evidence="3" id="KW-1185">Reference proteome</keyword>
<feature type="transmembrane region" description="Helical" evidence="1">
    <location>
        <begin position="26"/>
        <end position="49"/>
    </location>
</feature>
<proteinExistence type="predicted"/>
<keyword evidence="1" id="KW-0472">Membrane</keyword>
<comment type="caution">
    <text evidence="2">The sequence shown here is derived from an EMBL/GenBank/DDBJ whole genome shotgun (WGS) entry which is preliminary data.</text>
</comment>
<evidence type="ECO:0000313" key="2">
    <source>
        <dbReference type="EMBL" id="VDI41679.1"/>
    </source>
</evidence>
<gene>
    <name evidence="2" type="ORF">MGAL_10B044536</name>
</gene>
<evidence type="ECO:0000256" key="1">
    <source>
        <dbReference type="SAM" id="Phobius"/>
    </source>
</evidence>
<evidence type="ECO:0000313" key="3">
    <source>
        <dbReference type="Proteomes" id="UP000596742"/>
    </source>
</evidence>
<dbReference type="EMBL" id="UYJE01005928">
    <property type="protein sequence ID" value="VDI41679.1"/>
    <property type="molecule type" value="Genomic_DNA"/>
</dbReference>
<feature type="non-terminal residue" evidence="2">
    <location>
        <position position="106"/>
    </location>
</feature>
<organism evidence="2 3">
    <name type="scientific">Mytilus galloprovincialis</name>
    <name type="common">Mediterranean mussel</name>
    <dbReference type="NCBI Taxonomy" id="29158"/>
    <lineage>
        <taxon>Eukaryota</taxon>
        <taxon>Metazoa</taxon>
        <taxon>Spiralia</taxon>
        <taxon>Lophotrochozoa</taxon>
        <taxon>Mollusca</taxon>
        <taxon>Bivalvia</taxon>
        <taxon>Autobranchia</taxon>
        <taxon>Pteriomorphia</taxon>
        <taxon>Mytilida</taxon>
        <taxon>Mytiloidea</taxon>
        <taxon>Mytilidae</taxon>
        <taxon>Mytilinae</taxon>
        <taxon>Mytilus</taxon>
    </lineage>
</organism>
<keyword evidence="1" id="KW-1133">Transmembrane helix</keyword>
<name>A0A8B6EXU8_MYTGA</name>
<reference evidence="2" key="1">
    <citation type="submission" date="2018-11" db="EMBL/GenBank/DDBJ databases">
        <authorList>
            <person name="Alioto T."/>
            <person name="Alioto T."/>
        </authorList>
    </citation>
    <scope>NUCLEOTIDE SEQUENCE</scope>
</reference>
<keyword evidence="1" id="KW-0812">Transmembrane</keyword>